<evidence type="ECO:0000256" key="7">
    <source>
        <dbReference type="ARBA" id="ARBA00023136"/>
    </source>
</evidence>
<sequence length="516" mass="56668">MRLVKSALSVAFFTILSRLTGFVRDVLMAKYIGTGLVMDALVIAIKIPSFLRRIFAEGAFNASFVPLFASLNVESPQKAQDFMQHILTLMTTILIGVVIVFEIFMPLVIKVFLVGAKPELYHLAIFFSRITFPFILLISLTALFSGVLNSIDKFALAASSPLVGNLSIIAVLMVFDPLQIAQGTDVAVAIMGSGLTQLLWVAVPCWLCGIRPKFRFHGSSSPGVKSFGKRMIPAAIGSGALQINLMIDVMMASLLPIGTNSFLYYADRLYQLPLSITGTAMGTVLLPVLSRLWQEKKVESALYTQNRAIEFAMLITLPAMVGLMYLADPFVKVLFERGKFDVISTQAVASTVFGFSTGLPAYILIKIFSSSFFARQDTVTPILTALASMVINIILNLLLIFKYKHLGIALATSIAAWANAGLLGYLLYRRKLIAFDKPLGHYLVKTAIASTIMLGSLVVVYSACHSWLEDIEFLHRISAVVLLLAVGSTVYMLFCYALGCLKFREYEEKLVTDSHK</sequence>
<comment type="function">
    <text evidence="8 10 11">Involved in peptidoglycan biosynthesis. Transports lipid-linked peptidoglycan precursors from the inner to the outer leaflet of the cytoplasmic membrane.</text>
</comment>
<dbReference type="UniPathway" id="UPA00219"/>
<feature type="transmembrane region" description="Helical" evidence="10">
    <location>
        <begin position="380"/>
        <end position="401"/>
    </location>
</feature>
<dbReference type="EMBL" id="SCFB01000006">
    <property type="protein sequence ID" value="RZI45897.1"/>
    <property type="molecule type" value="Genomic_DNA"/>
</dbReference>
<feature type="transmembrane region" description="Helical" evidence="10">
    <location>
        <begin position="154"/>
        <end position="175"/>
    </location>
</feature>
<dbReference type="InterPro" id="IPR004268">
    <property type="entry name" value="MurJ"/>
</dbReference>
<evidence type="ECO:0000256" key="4">
    <source>
        <dbReference type="ARBA" id="ARBA00022960"/>
    </source>
</evidence>
<feature type="transmembrane region" description="Helical" evidence="10">
    <location>
        <begin position="187"/>
        <end position="210"/>
    </location>
</feature>
<keyword evidence="3 10" id="KW-0812">Transmembrane</keyword>
<dbReference type="GO" id="GO:0008360">
    <property type="term" value="P:regulation of cell shape"/>
    <property type="evidence" value="ECO:0007669"/>
    <property type="project" value="UniProtKB-UniRule"/>
</dbReference>
<feature type="transmembrane region" description="Helical" evidence="10">
    <location>
        <begin position="86"/>
        <end position="109"/>
    </location>
</feature>
<comment type="pathway">
    <text evidence="10">Cell wall biogenesis; peptidoglycan biosynthesis.</text>
</comment>
<keyword evidence="10 11" id="KW-0813">Transport</keyword>
<evidence type="ECO:0000313" key="13">
    <source>
        <dbReference type="Proteomes" id="UP000293550"/>
    </source>
</evidence>
<gene>
    <name evidence="10 12" type="primary">murJ</name>
    <name evidence="12" type="ORF">EQU50_05560</name>
</gene>
<evidence type="ECO:0000256" key="1">
    <source>
        <dbReference type="ARBA" id="ARBA00004651"/>
    </source>
</evidence>
<evidence type="ECO:0000256" key="10">
    <source>
        <dbReference type="HAMAP-Rule" id="MF_02078"/>
    </source>
</evidence>
<feature type="transmembrane region" description="Helical" evidence="10">
    <location>
        <begin position="473"/>
        <end position="499"/>
    </location>
</feature>
<evidence type="ECO:0000256" key="5">
    <source>
        <dbReference type="ARBA" id="ARBA00022984"/>
    </source>
</evidence>
<evidence type="ECO:0000256" key="3">
    <source>
        <dbReference type="ARBA" id="ARBA00022692"/>
    </source>
</evidence>
<keyword evidence="4 10" id="KW-0133">Cell shape</keyword>
<comment type="similarity">
    <text evidence="9 10 11">Belongs to the MurJ/MviN family.</text>
</comment>
<dbReference type="PANTHER" id="PTHR47019:SF1">
    <property type="entry name" value="LIPID II FLIPPASE MURJ"/>
    <property type="match status" value="1"/>
</dbReference>
<feature type="transmembrane region" description="Helical" evidence="10">
    <location>
        <begin position="231"/>
        <end position="257"/>
    </location>
</feature>
<dbReference type="Proteomes" id="UP000293550">
    <property type="component" value="Unassembled WGS sequence"/>
</dbReference>
<accession>A0A4V2DZQ7</accession>
<evidence type="ECO:0000256" key="2">
    <source>
        <dbReference type="ARBA" id="ARBA00022475"/>
    </source>
</evidence>
<reference evidence="12 13" key="1">
    <citation type="submission" date="2018-10" db="EMBL/GenBank/DDBJ databases">
        <title>An updated phylogeny of the Alphaproteobacteria reveals that the parasitic Rickettsiales and Holosporales have independent origins.</title>
        <authorList>
            <person name="Munoz-Gomez S.A."/>
            <person name="Hess S."/>
            <person name="Burger G."/>
            <person name="Lang B.F."/>
            <person name="Susko E."/>
            <person name="Slamovits C.H."/>
            <person name="Roger A.J."/>
        </authorList>
    </citation>
    <scope>NUCLEOTIDE SEQUENCE [LARGE SCALE GENOMIC DNA]</scope>
    <source>
        <strain evidence="12">HOLO01</strain>
    </source>
</reference>
<comment type="caution">
    <text evidence="12">The sequence shown here is derived from an EMBL/GenBank/DDBJ whole genome shotgun (WGS) entry which is preliminary data.</text>
</comment>
<organism evidence="12 13">
    <name type="scientific">Candidatus Finniella inopinata</name>
    <dbReference type="NCBI Taxonomy" id="1696036"/>
    <lineage>
        <taxon>Bacteria</taxon>
        <taxon>Pseudomonadati</taxon>
        <taxon>Pseudomonadota</taxon>
        <taxon>Alphaproteobacteria</taxon>
        <taxon>Holosporales</taxon>
        <taxon>Candidatus Paracaedibacteraceae</taxon>
        <taxon>Candidatus Finniella</taxon>
    </lineage>
</organism>
<keyword evidence="6 10" id="KW-1133">Transmembrane helix</keyword>
<keyword evidence="2 10" id="KW-1003">Cell membrane</keyword>
<proteinExistence type="inferred from homology"/>
<feature type="transmembrane region" description="Helical" evidence="10">
    <location>
        <begin position="407"/>
        <end position="428"/>
    </location>
</feature>
<dbReference type="OrthoDB" id="9816572at2"/>
<dbReference type="CDD" id="cd13123">
    <property type="entry name" value="MATE_MurJ_like"/>
    <property type="match status" value="1"/>
</dbReference>
<dbReference type="PANTHER" id="PTHR47019">
    <property type="entry name" value="LIPID II FLIPPASE MURJ"/>
    <property type="match status" value="1"/>
</dbReference>
<comment type="subcellular location">
    <subcellularLocation>
        <location evidence="10">Cell inner membrane</location>
        <topology evidence="10">Multi-pass membrane protein</topology>
    </subcellularLocation>
    <subcellularLocation>
        <location evidence="1">Cell membrane</location>
        <topology evidence="1">Multi-pass membrane protein</topology>
    </subcellularLocation>
</comment>
<keyword evidence="5 10" id="KW-0573">Peptidoglycan synthesis</keyword>
<keyword evidence="10" id="KW-0997">Cell inner membrane</keyword>
<dbReference type="GO" id="GO:0034204">
    <property type="term" value="P:lipid translocation"/>
    <property type="evidence" value="ECO:0007669"/>
    <property type="project" value="TreeGrafter"/>
</dbReference>
<dbReference type="PRINTS" id="PR01806">
    <property type="entry name" value="VIRFACTRMVIN"/>
</dbReference>
<keyword evidence="10 11" id="KW-0961">Cell wall biogenesis/degradation</keyword>
<dbReference type="GO" id="GO:0015648">
    <property type="term" value="F:lipid-linked peptidoglycan transporter activity"/>
    <property type="evidence" value="ECO:0007669"/>
    <property type="project" value="UniProtKB-UniRule"/>
</dbReference>
<name>A0A4V2DZQ7_9PROT</name>
<dbReference type="AlphaFoldDB" id="A0A4V2DZQ7"/>
<feature type="transmembrane region" description="Helical" evidence="10">
    <location>
        <begin position="121"/>
        <end position="147"/>
    </location>
</feature>
<evidence type="ECO:0000313" key="12">
    <source>
        <dbReference type="EMBL" id="RZI45897.1"/>
    </source>
</evidence>
<dbReference type="PIRSF" id="PIRSF002869">
    <property type="entry name" value="MviN"/>
    <property type="match status" value="1"/>
</dbReference>
<dbReference type="NCBIfam" id="TIGR01695">
    <property type="entry name" value="murJ_mviN"/>
    <property type="match status" value="1"/>
</dbReference>
<dbReference type="GO" id="GO:0005886">
    <property type="term" value="C:plasma membrane"/>
    <property type="evidence" value="ECO:0007669"/>
    <property type="project" value="UniProtKB-SubCell"/>
</dbReference>
<dbReference type="RefSeq" id="WP_130154148.1">
    <property type="nucleotide sequence ID" value="NZ_SCFB01000006.1"/>
</dbReference>
<evidence type="ECO:0000256" key="9">
    <source>
        <dbReference type="ARBA" id="ARBA00061532"/>
    </source>
</evidence>
<keyword evidence="13" id="KW-1185">Reference proteome</keyword>
<keyword evidence="7 10" id="KW-0472">Membrane</keyword>
<protein>
    <recommendedName>
        <fullName evidence="10">Probable lipid II flippase MurJ</fullName>
    </recommendedName>
</protein>
<dbReference type="InterPro" id="IPR051050">
    <property type="entry name" value="Lipid_II_flippase_MurJ/MviN"/>
</dbReference>
<dbReference type="Pfam" id="PF03023">
    <property type="entry name" value="MurJ"/>
    <property type="match status" value="1"/>
</dbReference>
<dbReference type="GO" id="GO:0071555">
    <property type="term" value="P:cell wall organization"/>
    <property type="evidence" value="ECO:0007669"/>
    <property type="project" value="UniProtKB-UniRule"/>
</dbReference>
<evidence type="ECO:0000256" key="8">
    <source>
        <dbReference type="ARBA" id="ARBA00060041"/>
    </source>
</evidence>
<dbReference type="GO" id="GO:0009252">
    <property type="term" value="P:peptidoglycan biosynthetic process"/>
    <property type="evidence" value="ECO:0007669"/>
    <property type="project" value="UniProtKB-UniRule"/>
</dbReference>
<feature type="transmembrane region" description="Helical" evidence="10">
    <location>
        <begin position="269"/>
        <end position="289"/>
    </location>
</feature>
<dbReference type="HAMAP" id="MF_02078">
    <property type="entry name" value="MurJ_MviN"/>
    <property type="match status" value="1"/>
</dbReference>
<feature type="transmembrane region" description="Helical" evidence="10">
    <location>
        <begin position="440"/>
        <end position="461"/>
    </location>
</feature>
<feature type="transmembrane region" description="Helical" evidence="10">
    <location>
        <begin position="309"/>
        <end position="327"/>
    </location>
</feature>
<evidence type="ECO:0000256" key="6">
    <source>
        <dbReference type="ARBA" id="ARBA00022989"/>
    </source>
</evidence>
<evidence type="ECO:0000256" key="11">
    <source>
        <dbReference type="PIRNR" id="PIRNR002869"/>
    </source>
</evidence>
<feature type="transmembrane region" description="Helical" evidence="10">
    <location>
        <begin position="347"/>
        <end position="368"/>
    </location>
</feature>